<evidence type="ECO:0000256" key="4">
    <source>
        <dbReference type="ARBA" id="ARBA00047684"/>
    </source>
</evidence>
<dbReference type="PANTHER" id="PTHR21221">
    <property type="entry name" value="UREIDOGLYCOLATE HYDROLASE"/>
    <property type="match status" value="1"/>
</dbReference>
<dbReference type="Gene3D" id="2.60.120.480">
    <property type="entry name" value="Ureidoglycolate hydrolase"/>
    <property type="match status" value="1"/>
</dbReference>
<dbReference type="Pfam" id="PF04115">
    <property type="entry name" value="Ureidogly_lyase"/>
    <property type="match status" value="1"/>
</dbReference>
<dbReference type="InterPro" id="IPR007247">
    <property type="entry name" value="Ureidogly_lyase"/>
</dbReference>
<keyword evidence="2" id="KW-0659">Purine metabolism</keyword>
<evidence type="ECO:0000256" key="1">
    <source>
        <dbReference type="ARBA" id="ARBA00011738"/>
    </source>
</evidence>
<dbReference type="GO" id="GO:0004848">
    <property type="term" value="F:ureidoglycolate hydrolase activity"/>
    <property type="evidence" value="ECO:0007669"/>
    <property type="project" value="InterPro"/>
</dbReference>
<dbReference type="GO" id="GO:0006144">
    <property type="term" value="P:purine nucleobase metabolic process"/>
    <property type="evidence" value="ECO:0007669"/>
    <property type="project" value="UniProtKB-KW"/>
</dbReference>
<dbReference type="InterPro" id="IPR011051">
    <property type="entry name" value="RmlC_Cupin_sf"/>
</dbReference>
<dbReference type="InterPro" id="IPR047233">
    <property type="entry name" value="UAH_cupin"/>
</dbReference>
<comment type="catalytic activity">
    <reaction evidence="4">
        <text>(S)-ureidoglycolate = urea + glyoxylate</text>
        <dbReference type="Rhea" id="RHEA:11304"/>
        <dbReference type="ChEBI" id="CHEBI:16199"/>
        <dbReference type="ChEBI" id="CHEBI:36655"/>
        <dbReference type="ChEBI" id="CHEBI:57296"/>
        <dbReference type="EC" id="4.3.2.3"/>
    </reaction>
</comment>
<dbReference type="AlphaFoldDB" id="A0A931I313"/>
<sequence length="156" mass="16064">MRAAPLTAEAFAPFGTLIRHGGANGRHHLPEALAARPGFERPAVWVNRLAVAAWPVQAVQLERHPHGAQSFAPLGAGEMLVIVCGADPSGAPDPGALRAFVAPPGTGVCYHPGVWHHGLLAVDDAFDVLVIMAAHGVPSETEHAVLAAPVAIAAPD</sequence>
<dbReference type="PANTHER" id="PTHR21221:SF1">
    <property type="entry name" value="UREIDOGLYCOLATE LYASE"/>
    <property type="match status" value="1"/>
</dbReference>
<dbReference type="GO" id="GO:0050385">
    <property type="term" value="F:ureidoglycolate lyase activity"/>
    <property type="evidence" value="ECO:0007669"/>
    <property type="project" value="UniProtKB-EC"/>
</dbReference>
<evidence type="ECO:0000313" key="5">
    <source>
        <dbReference type="EMBL" id="MBH0238351.1"/>
    </source>
</evidence>
<keyword evidence="3 5" id="KW-0456">Lyase</keyword>
<comment type="subunit">
    <text evidence="1">Homodimer.</text>
</comment>
<dbReference type="GO" id="GO:0000256">
    <property type="term" value="P:allantoin catabolic process"/>
    <property type="evidence" value="ECO:0007669"/>
    <property type="project" value="InterPro"/>
</dbReference>
<dbReference type="InterPro" id="IPR024060">
    <property type="entry name" value="Ureidoglycolate_lyase_dom_sf"/>
</dbReference>
<gene>
    <name evidence="5" type="ORF">I5731_10990</name>
</gene>
<name>A0A931I313_9HYPH</name>
<accession>A0A931I313</accession>
<evidence type="ECO:0000313" key="6">
    <source>
        <dbReference type="Proteomes" id="UP000631694"/>
    </source>
</evidence>
<dbReference type="CDD" id="cd20298">
    <property type="entry name" value="cupin_UAH"/>
    <property type="match status" value="1"/>
</dbReference>
<comment type="caution">
    <text evidence="5">The sequence shown here is derived from an EMBL/GenBank/DDBJ whole genome shotgun (WGS) entry which is preliminary data.</text>
</comment>
<dbReference type="Proteomes" id="UP000631694">
    <property type="component" value="Unassembled WGS sequence"/>
</dbReference>
<reference evidence="5" key="1">
    <citation type="submission" date="2020-12" db="EMBL/GenBank/DDBJ databases">
        <title>Methylobrevis albus sp. nov., isolated from fresh water lack sediment.</title>
        <authorList>
            <person name="Zou Q."/>
        </authorList>
    </citation>
    <scope>NUCLEOTIDE SEQUENCE</scope>
    <source>
        <strain evidence="5">L22</strain>
    </source>
</reference>
<evidence type="ECO:0000256" key="2">
    <source>
        <dbReference type="ARBA" id="ARBA00022631"/>
    </source>
</evidence>
<keyword evidence="6" id="KW-1185">Reference proteome</keyword>
<dbReference type="EMBL" id="JADZLT010000050">
    <property type="protein sequence ID" value="MBH0238351.1"/>
    <property type="molecule type" value="Genomic_DNA"/>
</dbReference>
<proteinExistence type="predicted"/>
<protein>
    <submittedName>
        <fullName evidence="5">Ureidoglycolate lyase</fullName>
    </submittedName>
</protein>
<organism evidence="5 6">
    <name type="scientific">Methylobrevis albus</name>
    <dbReference type="NCBI Taxonomy" id="2793297"/>
    <lineage>
        <taxon>Bacteria</taxon>
        <taxon>Pseudomonadati</taxon>
        <taxon>Pseudomonadota</taxon>
        <taxon>Alphaproteobacteria</taxon>
        <taxon>Hyphomicrobiales</taxon>
        <taxon>Pleomorphomonadaceae</taxon>
        <taxon>Methylobrevis</taxon>
    </lineage>
</organism>
<dbReference type="RefSeq" id="WP_197311431.1">
    <property type="nucleotide sequence ID" value="NZ_JADZLT010000050.1"/>
</dbReference>
<evidence type="ECO:0000256" key="3">
    <source>
        <dbReference type="ARBA" id="ARBA00023239"/>
    </source>
</evidence>
<dbReference type="SUPFAM" id="SSF51182">
    <property type="entry name" value="RmlC-like cupins"/>
    <property type="match status" value="1"/>
</dbReference>